<accession>A0A0A8ZTP7</accession>
<reference evidence="1" key="2">
    <citation type="journal article" date="2015" name="Data Brief">
        <title>Shoot transcriptome of the giant reed, Arundo donax.</title>
        <authorList>
            <person name="Barrero R.A."/>
            <person name="Guerrero F.D."/>
            <person name="Moolhuijzen P."/>
            <person name="Goolsby J.A."/>
            <person name="Tidwell J."/>
            <person name="Bellgard S.E."/>
            <person name="Bellgard M.I."/>
        </authorList>
    </citation>
    <scope>NUCLEOTIDE SEQUENCE</scope>
    <source>
        <tissue evidence="1">Shoot tissue taken approximately 20 cm above the soil surface</tissue>
    </source>
</reference>
<evidence type="ECO:0000313" key="1">
    <source>
        <dbReference type="EMBL" id="JAD42799.1"/>
    </source>
</evidence>
<protein>
    <submittedName>
        <fullName evidence="1">Uncharacterized protein</fullName>
    </submittedName>
</protein>
<organism evidence="1">
    <name type="scientific">Arundo donax</name>
    <name type="common">Giant reed</name>
    <name type="synonym">Donax arundinaceus</name>
    <dbReference type="NCBI Taxonomy" id="35708"/>
    <lineage>
        <taxon>Eukaryota</taxon>
        <taxon>Viridiplantae</taxon>
        <taxon>Streptophyta</taxon>
        <taxon>Embryophyta</taxon>
        <taxon>Tracheophyta</taxon>
        <taxon>Spermatophyta</taxon>
        <taxon>Magnoliopsida</taxon>
        <taxon>Liliopsida</taxon>
        <taxon>Poales</taxon>
        <taxon>Poaceae</taxon>
        <taxon>PACMAD clade</taxon>
        <taxon>Arundinoideae</taxon>
        <taxon>Arundineae</taxon>
        <taxon>Arundo</taxon>
    </lineage>
</organism>
<dbReference type="AlphaFoldDB" id="A0A0A8ZTP7"/>
<reference evidence="1" key="1">
    <citation type="submission" date="2014-09" db="EMBL/GenBank/DDBJ databases">
        <authorList>
            <person name="Magalhaes I.L.F."/>
            <person name="Oliveira U."/>
            <person name="Santos F.R."/>
            <person name="Vidigal T.H.D.A."/>
            <person name="Brescovit A.D."/>
            <person name="Santos A.J."/>
        </authorList>
    </citation>
    <scope>NUCLEOTIDE SEQUENCE</scope>
    <source>
        <tissue evidence="1">Shoot tissue taken approximately 20 cm above the soil surface</tissue>
    </source>
</reference>
<dbReference type="EMBL" id="GBRH01255096">
    <property type="protein sequence ID" value="JAD42799.1"/>
    <property type="molecule type" value="Transcribed_RNA"/>
</dbReference>
<name>A0A0A8ZTP7_ARUDO</name>
<proteinExistence type="predicted"/>
<sequence length="40" mass="4160">MSSDVLFCCGTINYTVAVRVFGTIIGLPSDSTNVGGHIDV</sequence>